<gene>
    <name evidence="2" type="ORF">PCOR1329_LOCUS75309</name>
</gene>
<accession>A0ABN9XBY7</accession>
<reference evidence="2" key="1">
    <citation type="submission" date="2023-10" db="EMBL/GenBank/DDBJ databases">
        <authorList>
            <person name="Chen Y."/>
            <person name="Shah S."/>
            <person name="Dougan E. K."/>
            <person name="Thang M."/>
            <person name="Chan C."/>
        </authorList>
    </citation>
    <scope>NUCLEOTIDE SEQUENCE [LARGE SCALE GENOMIC DNA]</scope>
</reference>
<keyword evidence="1" id="KW-0472">Membrane</keyword>
<dbReference type="EMBL" id="CAUYUJ010020270">
    <property type="protein sequence ID" value="CAK0896995.1"/>
    <property type="molecule type" value="Genomic_DNA"/>
</dbReference>
<proteinExistence type="predicted"/>
<feature type="transmembrane region" description="Helical" evidence="1">
    <location>
        <begin position="40"/>
        <end position="59"/>
    </location>
</feature>
<name>A0ABN9XBY7_9DINO</name>
<protein>
    <submittedName>
        <fullName evidence="2">Uncharacterized protein</fullName>
    </submittedName>
</protein>
<evidence type="ECO:0000313" key="2">
    <source>
        <dbReference type="EMBL" id="CAK0896995.1"/>
    </source>
</evidence>
<keyword evidence="1" id="KW-1133">Transmembrane helix</keyword>
<organism evidence="2 3">
    <name type="scientific">Prorocentrum cordatum</name>
    <dbReference type="NCBI Taxonomy" id="2364126"/>
    <lineage>
        <taxon>Eukaryota</taxon>
        <taxon>Sar</taxon>
        <taxon>Alveolata</taxon>
        <taxon>Dinophyceae</taxon>
        <taxon>Prorocentrales</taxon>
        <taxon>Prorocentraceae</taxon>
        <taxon>Prorocentrum</taxon>
    </lineage>
</organism>
<feature type="transmembrane region" description="Helical" evidence="1">
    <location>
        <begin position="96"/>
        <end position="116"/>
    </location>
</feature>
<evidence type="ECO:0000313" key="3">
    <source>
        <dbReference type="Proteomes" id="UP001189429"/>
    </source>
</evidence>
<keyword evidence="1" id="KW-0812">Transmembrane</keyword>
<keyword evidence="3" id="KW-1185">Reference proteome</keyword>
<sequence>MCEYEHASIGTSPCGFLRKCQAAGKTPFYIQKMQLEMSGVWVSIFAAFFVPAVVQGGAWDPLAAKRLWWKSTQLSCQGRLPDEGPVVGGGGLFEGFYFRAFVQLFCAVAQGWLGGIIVKRFSTVVKNIAKSLSLILTVFSNEIFFWECHDEPLSSTMYLLSVSIFCSTVVFSQLGEDGAKPQAPAVPLPAVSASEHQSSGSGAAAAVELGPAEERQPLVSPGAGFARLLSPGAGFARAFPGQLEAANVTLETLQAAYGAAIAAAKERFQA</sequence>
<comment type="caution">
    <text evidence="2">The sequence shown here is derived from an EMBL/GenBank/DDBJ whole genome shotgun (WGS) entry which is preliminary data.</text>
</comment>
<dbReference type="Proteomes" id="UP001189429">
    <property type="component" value="Unassembled WGS sequence"/>
</dbReference>
<evidence type="ECO:0000256" key="1">
    <source>
        <dbReference type="SAM" id="Phobius"/>
    </source>
</evidence>